<keyword evidence="2" id="KW-1185">Reference proteome</keyword>
<proteinExistence type="predicted"/>
<dbReference type="Proteomes" id="UP000011680">
    <property type="component" value="Unassembled WGS sequence"/>
</dbReference>
<protein>
    <submittedName>
        <fullName evidence="1">Uncharacterized protein</fullName>
    </submittedName>
</protein>
<sequence>MTTRSVQLPTLLVVLSGVQPTKKIPTEKRTKPRFCDDWTSYPYKDPFEFIHETVYSLISIVQSPQQQILHRFLQRVFEIVAQRRRL</sequence>
<gene>
    <name evidence="1" type="ORF">C451_01443</name>
</gene>
<dbReference type="EMBL" id="AOMF01000029">
    <property type="protein sequence ID" value="EMA56645.1"/>
    <property type="molecule type" value="Genomic_DNA"/>
</dbReference>
<organism evidence="1 2">
    <name type="scientific">Halococcus thailandensis JCM 13552</name>
    <dbReference type="NCBI Taxonomy" id="1227457"/>
    <lineage>
        <taxon>Archaea</taxon>
        <taxon>Methanobacteriati</taxon>
        <taxon>Methanobacteriota</taxon>
        <taxon>Stenosarchaea group</taxon>
        <taxon>Halobacteria</taxon>
        <taxon>Halobacteriales</taxon>
        <taxon>Halococcaceae</taxon>
        <taxon>Halococcus</taxon>
    </lineage>
</organism>
<name>M0NIY7_9EURY</name>
<dbReference type="AlphaFoldDB" id="M0NIY7"/>
<evidence type="ECO:0000313" key="1">
    <source>
        <dbReference type="EMBL" id="EMA56645.1"/>
    </source>
</evidence>
<reference evidence="1 2" key="1">
    <citation type="journal article" date="2014" name="PLoS Genet.">
        <title>Phylogenetically driven sequencing of extremely halophilic archaea reveals strategies for static and dynamic osmo-response.</title>
        <authorList>
            <person name="Becker E.A."/>
            <person name="Seitzer P.M."/>
            <person name="Tritt A."/>
            <person name="Larsen D."/>
            <person name="Krusor M."/>
            <person name="Yao A.I."/>
            <person name="Wu D."/>
            <person name="Madern D."/>
            <person name="Eisen J.A."/>
            <person name="Darling A.E."/>
            <person name="Facciotti M.T."/>
        </authorList>
    </citation>
    <scope>NUCLEOTIDE SEQUENCE [LARGE SCALE GENOMIC DNA]</scope>
    <source>
        <strain evidence="1 2">JCM 13552</strain>
    </source>
</reference>
<comment type="caution">
    <text evidence="1">The sequence shown here is derived from an EMBL/GenBank/DDBJ whole genome shotgun (WGS) entry which is preliminary data.</text>
</comment>
<accession>M0NIY7</accession>
<evidence type="ECO:0000313" key="2">
    <source>
        <dbReference type="Proteomes" id="UP000011680"/>
    </source>
</evidence>